<dbReference type="EMBL" id="CABFKI010000004">
    <property type="protein sequence ID" value="VTU07308.1"/>
    <property type="molecule type" value="Genomic_DNA"/>
</dbReference>
<accession>A0ABY6TL56</accession>
<comment type="caution">
    <text evidence="2">The sequence shown here is derived from an EMBL/GenBank/DDBJ whole genome shotgun (WGS) entry which is preliminary data.</text>
</comment>
<evidence type="ECO:0000313" key="3">
    <source>
        <dbReference type="Proteomes" id="UP000308167"/>
    </source>
</evidence>
<sequence length="81" mass="9418">MSDSGIDTESDEDYRKRILLAPEAFTTCGSIAAYEYHIGMHLAMEHYRHKTQHWQFRLAVILSAVIFLVVLPVIFFLRMSE</sequence>
<keyword evidence="1" id="KW-0472">Membrane</keyword>
<proteinExistence type="predicted"/>
<feature type="transmembrane region" description="Helical" evidence="1">
    <location>
        <begin position="54"/>
        <end position="77"/>
    </location>
</feature>
<protein>
    <submittedName>
        <fullName evidence="2">Baseplate J-like protein</fullName>
    </submittedName>
</protein>
<dbReference type="Proteomes" id="UP000308167">
    <property type="component" value="Unassembled WGS sequence"/>
</dbReference>
<gene>
    <name evidence="2" type="ORF">SAMEA1410922_00861</name>
</gene>
<name>A0ABY6TL56_9PAST</name>
<reference evidence="2 3" key="1">
    <citation type="submission" date="2019-05" db="EMBL/GenBank/DDBJ databases">
        <authorList>
            <consortium name="Pathogen Informatics"/>
        </authorList>
    </citation>
    <scope>NUCLEOTIDE SEQUENCE [LARGE SCALE GENOMIC DNA]</scope>
    <source>
        <strain evidence="2 3">NM319</strain>
    </source>
</reference>
<organism evidence="2 3">
    <name type="scientific">Actinobacillus porcinus</name>
    <dbReference type="NCBI Taxonomy" id="51048"/>
    <lineage>
        <taxon>Bacteria</taxon>
        <taxon>Pseudomonadati</taxon>
        <taxon>Pseudomonadota</taxon>
        <taxon>Gammaproteobacteria</taxon>
        <taxon>Pasteurellales</taxon>
        <taxon>Pasteurellaceae</taxon>
        <taxon>Actinobacillus</taxon>
    </lineage>
</organism>
<keyword evidence="3" id="KW-1185">Reference proteome</keyword>
<keyword evidence="1" id="KW-0812">Transmembrane</keyword>
<evidence type="ECO:0000313" key="2">
    <source>
        <dbReference type="EMBL" id="VTU07308.1"/>
    </source>
</evidence>
<evidence type="ECO:0000256" key="1">
    <source>
        <dbReference type="SAM" id="Phobius"/>
    </source>
</evidence>
<keyword evidence="1" id="KW-1133">Transmembrane helix</keyword>